<evidence type="ECO:0000313" key="1">
    <source>
        <dbReference type="EMBL" id="KAK1854653.1"/>
    </source>
</evidence>
<sequence length="102" mass="11254">MQGKYRGSVFEETPRSQSVLDCQNGSRTEGWITDRRGNPFQNARLYGIWTVAEDDLLGLPKLAAGAQSFSVNLLCSGKLDGVYRTMIDEICPDRCGLAHGSR</sequence>
<organism evidence="1 2">
    <name type="scientific">Colletotrichum chrysophilum</name>
    <dbReference type="NCBI Taxonomy" id="1836956"/>
    <lineage>
        <taxon>Eukaryota</taxon>
        <taxon>Fungi</taxon>
        <taxon>Dikarya</taxon>
        <taxon>Ascomycota</taxon>
        <taxon>Pezizomycotina</taxon>
        <taxon>Sordariomycetes</taxon>
        <taxon>Hypocreomycetidae</taxon>
        <taxon>Glomerellales</taxon>
        <taxon>Glomerellaceae</taxon>
        <taxon>Colletotrichum</taxon>
        <taxon>Colletotrichum gloeosporioides species complex</taxon>
    </lineage>
</organism>
<name>A0AAD9AV70_9PEZI</name>
<gene>
    <name evidence="1" type="ORF">CCHR01_02694</name>
</gene>
<comment type="caution">
    <text evidence="1">The sequence shown here is derived from an EMBL/GenBank/DDBJ whole genome shotgun (WGS) entry which is preliminary data.</text>
</comment>
<dbReference type="AlphaFoldDB" id="A0AAD9AV70"/>
<protein>
    <submittedName>
        <fullName evidence="1">Uncharacterized protein</fullName>
    </submittedName>
</protein>
<reference evidence="1" key="1">
    <citation type="submission" date="2023-01" db="EMBL/GenBank/DDBJ databases">
        <title>Colletotrichum chrysophilum M932 genome sequence.</title>
        <authorList>
            <person name="Baroncelli R."/>
        </authorList>
    </citation>
    <scope>NUCLEOTIDE SEQUENCE</scope>
    <source>
        <strain evidence="1">M932</strain>
    </source>
</reference>
<dbReference type="Proteomes" id="UP001243330">
    <property type="component" value="Unassembled WGS sequence"/>
</dbReference>
<accession>A0AAD9AV70</accession>
<keyword evidence="2" id="KW-1185">Reference proteome</keyword>
<evidence type="ECO:0000313" key="2">
    <source>
        <dbReference type="Proteomes" id="UP001243330"/>
    </source>
</evidence>
<proteinExistence type="predicted"/>
<dbReference type="EMBL" id="JAQOWY010000033">
    <property type="protein sequence ID" value="KAK1854653.1"/>
    <property type="molecule type" value="Genomic_DNA"/>
</dbReference>